<gene>
    <name evidence="2" type="ORF">B4U80_14538</name>
</gene>
<dbReference type="OrthoDB" id="538816at2759"/>
<comment type="caution">
    <text evidence="2">The sequence shown here is derived from an EMBL/GenBank/DDBJ whole genome shotgun (WGS) entry which is preliminary data.</text>
</comment>
<feature type="domain" description="C-type lectin" evidence="1">
    <location>
        <begin position="1"/>
        <end position="100"/>
    </location>
</feature>
<dbReference type="VEuPathDB" id="VectorBase:LDEU013172"/>
<keyword evidence="3" id="KW-1185">Reference proteome</keyword>
<sequence length="177" mass="21202">MVRRDYYDMKRYCESLGGSLLYIRSREDDNMLRGKYFGKYAYLGMRYNGYEIKNDDGSYPAYHCWKSWKPDSEKPCTNFDTTDGYWVKCSCYDREYTTCQFSSCWSILYDENRKRNSEITDYVQQQLQNTKSSTVNQLTSSFETKLNENSNQIYERLNLTLMHFMERFHASTPVPIK</sequence>
<dbReference type="PROSITE" id="PS50041">
    <property type="entry name" value="C_TYPE_LECTIN_2"/>
    <property type="match status" value="1"/>
</dbReference>
<evidence type="ECO:0000313" key="3">
    <source>
        <dbReference type="Proteomes" id="UP000288716"/>
    </source>
</evidence>
<dbReference type="AlphaFoldDB" id="A0A443RUL5"/>
<dbReference type="InterPro" id="IPR016186">
    <property type="entry name" value="C-type_lectin-like/link_sf"/>
</dbReference>
<accession>A0A443RUL5</accession>
<organism evidence="2 3">
    <name type="scientific">Leptotrombidium deliense</name>
    <dbReference type="NCBI Taxonomy" id="299467"/>
    <lineage>
        <taxon>Eukaryota</taxon>
        <taxon>Metazoa</taxon>
        <taxon>Ecdysozoa</taxon>
        <taxon>Arthropoda</taxon>
        <taxon>Chelicerata</taxon>
        <taxon>Arachnida</taxon>
        <taxon>Acari</taxon>
        <taxon>Acariformes</taxon>
        <taxon>Trombidiformes</taxon>
        <taxon>Prostigmata</taxon>
        <taxon>Anystina</taxon>
        <taxon>Parasitengona</taxon>
        <taxon>Trombiculoidea</taxon>
        <taxon>Trombiculidae</taxon>
        <taxon>Leptotrombidium</taxon>
    </lineage>
</organism>
<dbReference type="STRING" id="299467.A0A443RUL5"/>
<name>A0A443RUL5_9ACAR</name>
<dbReference type="Pfam" id="PF00059">
    <property type="entry name" value="Lectin_C"/>
    <property type="match status" value="1"/>
</dbReference>
<dbReference type="SUPFAM" id="SSF56436">
    <property type="entry name" value="C-type lectin-like"/>
    <property type="match status" value="1"/>
</dbReference>
<dbReference type="InterPro" id="IPR001304">
    <property type="entry name" value="C-type_lectin-like"/>
</dbReference>
<dbReference type="EMBL" id="NCKV01033123">
    <property type="protein sequence ID" value="RWS18868.1"/>
    <property type="molecule type" value="Genomic_DNA"/>
</dbReference>
<dbReference type="Proteomes" id="UP000288716">
    <property type="component" value="Unassembled WGS sequence"/>
</dbReference>
<dbReference type="Gene3D" id="3.10.100.10">
    <property type="entry name" value="Mannose-Binding Protein A, subunit A"/>
    <property type="match status" value="1"/>
</dbReference>
<evidence type="ECO:0000313" key="2">
    <source>
        <dbReference type="EMBL" id="RWS18868.1"/>
    </source>
</evidence>
<reference evidence="2 3" key="1">
    <citation type="journal article" date="2018" name="Gigascience">
        <title>Genomes of trombidid mites reveal novel predicted allergens and laterally-transferred genes associated with secondary metabolism.</title>
        <authorList>
            <person name="Dong X."/>
            <person name="Chaisiri K."/>
            <person name="Xia D."/>
            <person name="Armstrong S.D."/>
            <person name="Fang Y."/>
            <person name="Donnelly M.J."/>
            <person name="Kadowaki T."/>
            <person name="McGarry J.W."/>
            <person name="Darby A.C."/>
            <person name="Makepeace B.L."/>
        </authorList>
    </citation>
    <scope>NUCLEOTIDE SEQUENCE [LARGE SCALE GENOMIC DNA]</scope>
    <source>
        <strain evidence="2">UoL-UT</strain>
    </source>
</reference>
<protein>
    <recommendedName>
        <fullName evidence="1">C-type lectin domain-containing protein</fullName>
    </recommendedName>
</protein>
<evidence type="ECO:0000259" key="1">
    <source>
        <dbReference type="PROSITE" id="PS50041"/>
    </source>
</evidence>
<proteinExistence type="predicted"/>
<dbReference type="InterPro" id="IPR016187">
    <property type="entry name" value="CTDL_fold"/>
</dbReference>